<dbReference type="CDD" id="cd05787">
    <property type="entry name" value="LbH_eIF2B_epsilon"/>
    <property type="match status" value="1"/>
</dbReference>
<evidence type="ECO:0000256" key="6">
    <source>
        <dbReference type="ARBA" id="ARBA00046432"/>
    </source>
</evidence>
<feature type="region of interest" description="Disordered" evidence="7">
    <location>
        <begin position="1"/>
        <end position="28"/>
    </location>
</feature>
<dbReference type="OrthoDB" id="424572at2759"/>
<gene>
    <name evidence="9" type="ORF">Poli38472_011356</name>
</gene>
<evidence type="ECO:0000256" key="3">
    <source>
        <dbReference type="ARBA" id="ARBA00022490"/>
    </source>
</evidence>
<dbReference type="GO" id="GO:0005085">
    <property type="term" value="F:guanyl-nucleotide exchange factor activity"/>
    <property type="evidence" value="ECO:0007669"/>
    <property type="project" value="InterPro"/>
</dbReference>
<dbReference type="Gene3D" id="2.160.10.10">
    <property type="entry name" value="Hexapeptide repeat proteins"/>
    <property type="match status" value="1"/>
</dbReference>
<evidence type="ECO:0000256" key="2">
    <source>
        <dbReference type="ARBA" id="ARBA00007878"/>
    </source>
</evidence>
<dbReference type="GO" id="GO:0005829">
    <property type="term" value="C:cytosol"/>
    <property type="evidence" value="ECO:0007669"/>
    <property type="project" value="UniProtKB-SubCell"/>
</dbReference>
<dbReference type="PANTHER" id="PTHR45887:SF1">
    <property type="entry name" value="TRANSLATION INITIATION FACTOR EIF-2B SUBUNIT EPSILON"/>
    <property type="match status" value="1"/>
</dbReference>
<dbReference type="Gene3D" id="3.90.550.10">
    <property type="entry name" value="Spore Coat Polysaccharide Biosynthesis Protein SpsA, Chain A"/>
    <property type="match status" value="1"/>
</dbReference>
<keyword evidence="10" id="KW-1185">Reference proteome</keyword>
<dbReference type="Pfam" id="PF25084">
    <property type="entry name" value="LbH_EIF2B"/>
    <property type="match status" value="1"/>
</dbReference>
<dbReference type="Pfam" id="PF02020">
    <property type="entry name" value="W2"/>
    <property type="match status" value="1"/>
</dbReference>
<dbReference type="SUPFAM" id="SSF48371">
    <property type="entry name" value="ARM repeat"/>
    <property type="match status" value="1"/>
</dbReference>
<evidence type="ECO:0000256" key="5">
    <source>
        <dbReference type="ARBA" id="ARBA00044345"/>
    </source>
</evidence>
<feature type="region of interest" description="Disordered" evidence="7">
    <location>
        <begin position="736"/>
        <end position="759"/>
    </location>
</feature>
<evidence type="ECO:0000313" key="9">
    <source>
        <dbReference type="EMBL" id="TMW64476.1"/>
    </source>
</evidence>
<dbReference type="SUPFAM" id="SSF53448">
    <property type="entry name" value="Nucleotide-diphospho-sugar transferases"/>
    <property type="match status" value="1"/>
</dbReference>
<evidence type="ECO:0000256" key="4">
    <source>
        <dbReference type="ARBA" id="ARBA00044144"/>
    </source>
</evidence>
<dbReference type="Gene3D" id="1.25.40.180">
    <property type="match status" value="1"/>
</dbReference>
<evidence type="ECO:0000259" key="8">
    <source>
        <dbReference type="PROSITE" id="PS51363"/>
    </source>
</evidence>
<feature type="region of interest" description="Disordered" evidence="7">
    <location>
        <begin position="444"/>
        <end position="490"/>
    </location>
</feature>
<dbReference type="GO" id="GO:0003743">
    <property type="term" value="F:translation initiation factor activity"/>
    <property type="evidence" value="ECO:0007669"/>
    <property type="project" value="TreeGrafter"/>
</dbReference>
<organism evidence="9 10">
    <name type="scientific">Pythium oligandrum</name>
    <name type="common">Mycoparasitic fungus</name>
    <dbReference type="NCBI Taxonomy" id="41045"/>
    <lineage>
        <taxon>Eukaryota</taxon>
        <taxon>Sar</taxon>
        <taxon>Stramenopiles</taxon>
        <taxon>Oomycota</taxon>
        <taxon>Peronosporomycetes</taxon>
        <taxon>Pythiales</taxon>
        <taxon>Pythiaceae</taxon>
        <taxon>Pythium</taxon>
    </lineage>
</organism>
<dbReference type="InterPro" id="IPR051956">
    <property type="entry name" value="eIF2B_epsilon"/>
</dbReference>
<proteinExistence type="inferred from homology"/>
<dbReference type="InterPro" id="IPR003307">
    <property type="entry name" value="W2_domain"/>
</dbReference>
<comment type="similarity">
    <text evidence="2">Belongs to the eIF-2B gamma/epsilon subunits family.</text>
</comment>
<keyword evidence="3" id="KW-0963">Cytoplasm</keyword>
<reference evidence="9" key="1">
    <citation type="submission" date="2019-03" db="EMBL/GenBank/DDBJ databases">
        <title>Long read genome sequence of the mycoparasitic Pythium oligandrum ATCC 38472 isolated from sugarbeet rhizosphere.</title>
        <authorList>
            <person name="Gaulin E."/>
        </authorList>
    </citation>
    <scope>NUCLEOTIDE SEQUENCE</scope>
    <source>
        <strain evidence="9">ATCC 38472_TT</strain>
    </source>
</reference>
<dbReference type="EMBL" id="SPLM01000039">
    <property type="protein sequence ID" value="TMW64476.1"/>
    <property type="molecule type" value="Genomic_DNA"/>
</dbReference>
<evidence type="ECO:0000256" key="7">
    <source>
        <dbReference type="SAM" id="MobiDB-lite"/>
    </source>
</evidence>
<evidence type="ECO:0000313" key="10">
    <source>
        <dbReference type="Proteomes" id="UP000794436"/>
    </source>
</evidence>
<dbReference type="InterPro" id="IPR035543">
    <property type="entry name" value="eIF-2B_epsilon_N"/>
</dbReference>
<dbReference type="SMART" id="SM00515">
    <property type="entry name" value="eIF5C"/>
    <property type="match status" value="1"/>
</dbReference>
<accession>A0A8K1CIZ5</accession>
<sequence>MARGGGNKGAGTPGKPAQKKGNNNNEDVRRDTPLQAIVFADSFTETFRPITLTMPKVLLPLANVPMLEYTLEFLVSSGVQEVILFCTHHLEEIEQFLKTQSQVAKRVSVQCVYSSTTLTAGDALREIDRQQLIQSDPFILMSGDVVANVNLPSIIEEHQARKKKDPNCIMTSVFKEIPPNFATSIRPLNDQLIVGLDNLTSQIVLYENDSQHKSTHLETVFLDEHAQITLRSDLMDCFIDICAPEVLLKFAEDFDYQDLRRDFFHNEVQNYELGKKFFVKIVTDEFAARVMDPRTYGGISRAILQRWVFPMVPDNNYLGSDSTNYTYHRGMVYKDDNVTLSRTCAVQRESILGAGTTCGDHTTITKSAIGRNCTIGKNVHIEGSFLWSNVVIEDNVVIKNAIVCDNVIIRAGAVIEEGSVLSFGVVIGAGYHLKAFSKVTTAEKQEADDGFSSDEDGDDEDGGEQSKAQRSSSIVNGEWNPKHVGAGGVGRVWTLDEDGIEVDSDDEGDEEDEANSFDTEARRLLKLKSLMLGAPDVVAAHAQQWDKWETLSRSDESSTGSVEEDDADGVDPSVKFIAVIRDMVVSGDSAGHDPDDSFMEIKSYKFSQNLSFATVINGIIPGLLDRVPTQGLDKMALLGQMHGKFRKWSSVLKRCLVEDGDPSAVVEALEAACLSDEHRTTWSPLFRFLLQTVHDMEFVSEEVVLEWHESRVGGDHGAAAKELASSKDVLEFIEWLQEEEESDEDDDDDDGEESEEDED</sequence>
<dbReference type="CDD" id="cd04197">
    <property type="entry name" value="eIF-2B_epsilon_N"/>
    <property type="match status" value="1"/>
</dbReference>
<dbReference type="InterPro" id="IPR056764">
    <property type="entry name" value="LbH_EIF2B3/5"/>
</dbReference>
<feature type="region of interest" description="Disordered" evidence="7">
    <location>
        <begin position="549"/>
        <end position="569"/>
    </location>
</feature>
<evidence type="ECO:0000256" key="1">
    <source>
        <dbReference type="ARBA" id="ARBA00004514"/>
    </source>
</evidence>
<protein>
    <recommendedName>
        <fullName evidence="4">Translation initiation factor eIF2B subunit epsilon</fullName>
    </recommendedName>
    <alternativeName>
        <fullName evidence="5">eIF2B GDP-GTP exchange factor subunit epsilon</fullName>
    </alternativeName>
</protein>
<dbReference type="InterPro" id="IPR016024">
    <property type="entry name" value="ARM-type_fold"/>
</dbReference>
<dbReference type="Proteomes" id="UP000794436">
    <property type="component" value="Unassembled WGS sequence"/>
</dbReference>
<dbReference type="AlphaFoldDB" id="A0A8K1CIZ5"/>
<dbReference type="PANTHER" id="PTHR45887">
    <property type="entry name" value="TRANSLATION INITIATION FACTOR EIF-2B SUBUNIT EPSILON"/>
    <property type="match status" value="1"/>
</dbReference>
<dbReference type="GO" id="GO:0031369">
    <property type="term" value="F:translation initiation factor binding"/>
    <property type="evidence" value="ECO:0007669"/>
    <property type="project" value="InterPro"/>
</dbReference>
<comment type="subunit">
    <text evidence="6">Component of the translation initiation factor 2B (eIF2B) complex which is a heterodecamer of two sets of five different subunits: alpha, beta, gamma, delta and epsilon. Subunits alpha, beta and delta comprise a regulatory subcomplex and subunits epsilon and gamma comprise a catalytic subcomplex. Within the complex, the hexameric regulatory complex resides at the center, with the two heterodimeric catalytic subcomplexes bound on opposite sides.</text>
</comment>
<feature type="compositionally biased region" description="Acidic residues" evidence="7">
    <location>
        <begin position="448"/>
        <end position="463"/>
    </location>
</feature>
<dbReference type="PROSITE" id="PS51363">
    <property type="entry name" value="W2"/>
    <property type="match status" value="1"/>
</dbReference>
<comment type="subcellular location">
    <subcellularLocation>
        <location evidence="1">Cytoplasm</location>
        <location evidence="1">Cytosol</location>
    </subcellularLocation>
</comment>
<dbReference type="InterPro" id="IPR029044">
    <property type="entry name" value="Nucleotide-diphossugar_trans"/>
</dbReference>
<dbReference type="GO" id="GO:0005851">
    <property type="term" value="C:eukaryotic translation initiation factor 2B complex"/>
    <property type="evidence" value="ECO:0007669"/>
    <property type="project" value="TreeGrafter"/>
</dbReference>
<feature type="domain" description="W2" evidence="8">
    <location>
        <begin position="560"/>
        <end position="746"/>
    </location>
</feature>
<feature type="compositionally biased region" description="Gly residues" evidence="7">
    <location>
        <begin position="1"/>
        <end position="12"/>
    </location>
</feature>
<dbReference type="InterPro" id="IPR005835">
    <property type="entry name" value="NTP_transferase_dom"/>
</dbReference>
<dbReference type="Pfam" id="PF00483">
    <property type="entry name" value="NTP_transferase"/>
    <property type="match status" value="1"/>
</dbReference>
<comment type="caution">
    <text evidence="9">The sequence shown here is derived from an EMBL/GenBank/DDBJ whole genome shotgun (WGS) entry which is preliminary data.</text>
</comment>
<dbReference type="InterPro" id="IPR044123">
    <property type="entry name" value="W2_eIF2B_epsilon"/>
</dbReference>
<name>A0A8K1CIZ5_PYTOL</name>
<dbReference type="CDD" id="cd11558">
    <property type="entry name" value="W2_eIF2B_epsilon"/>
    <property type="match status" value="1"/>
</dbReference>
<feature type="compositionally biased region" description="Polar residues" evidence="7">
    <location>
        <begin position="466"/>
        <end position="475"/>
    </location>
</feature>